<dbReference type="InterPro" id="IPR029033">
    <property type="entry name" value="His_PPase_superfam"/>
</dbReference>
<dbReference type="Proteomes" id="UP001056384">
    <property type="component" value="Chromosome 10"/>
</dbReference>
<accession>A0A9Q9ENR4</accession>
<dbReference type="PANTHER" id="PTHR48100">
    <property type="entry name" value="BROAD-SPECIFICITY PHOSPHATASE YOR283W-RELATED"/>
    <property type="match status" value="1"/>
</dbReference>
<dbReference type="GO" id="GO:0005737">
    <property type="term" value="C:cytoplasm"/>
    <property type="evidence" value="ECO:0007669"/>
    <property type="project" value="TreeGrafter"/>
</dbReference>
<dbReference type="SUPFAM" id="SSF53254">
    <property type="entry name" value="Phosphoglycerate mutase-like"/>
    <property type="match status" value="1"/>
</dbReference>
<name>A0A9Q9ENR4_9PEZI</name>
<protein>
    <submittedName>
        <fullName evidence="1">Histidine phosphatase superfamily, clade-1</fullName>
    </submittedName>
</protein>
<dbReference type="CDD" id="cd07067">
    <property type="entry name" value="HP_PGM_like"/>
    <property type="match status" value="1"/>
</dbReference>
<dbReference type="EMBL" id="CP099427">
    <property type="protein sequence ID" value="USW58066.1"/>
    <property type="molecule type" value="Genomic_DNA"/>
</dbReference>
<dbReference type="InterPro" id="IPR013078">
    <property type="entry name" value="His_Pase_superF_clade-1"/>
</dbReference>
<evidence type="ECO:0000313" key="2">
    <source>
        <dbReference type="Proteomes" id="UP001056384"/>
    </source>
</evidence>
<dbReference type="Pfam" id="PF00300">
    <property type="entry name" value="His_Phos_1"/>
    <property type="match status" value="1"/>
</dbReference>
<dbReference type="InterPro" id="IPR050275">
    <property type="entry name" value="PGM_Phosphatase"/>
</dbReference>
<proteinExistence type="predicted"/>
<evidence type="ECO:0000313" key="1">
    <source>
        <dbReference type="EMBL" id="USW58066.1"/>
    </source>
</evidence>
<keyword evidence="2" id="KW-1185">Reference proteome</keyword>
<organism evidence="1 2">
    <name type="scientific">Septoria linicola</name>
    <dbReference type="NCBI Taxonomy" id="215465"/>
    <lineage>
        <taxon>Eukaryota</taxon>
        <taxon>Fungi</taxon>
        <taxon>Dikarya</taxon>
        <taxon>Ascomycota</taxon>
        <taxon>Pezizomycotina</taxon>
        <taxon>Dothideomycetes</taxon>
        <taxon>Dothideomycetidae</taxon>
        <taxon>Mycosphaerellales</taxon>
        <taxon>Mycosphaerellaceae</taxon>
        <taxon>Septoria</taxon>
    </lineage>
</organism>
<gene>
    <name evidence="1" type="ORF">Slin15195_G113850</name>
</gene>
<dbReference type="AlphaFoldDB" id="A0A9Q9ENR4"/>
<dbReference type="SMART" id="SM00855">
    <property type="entry name" value="PGAM"/>
    <property type="match status" value="1"/>
</dbReference>
<reference evidence="1" key="1">
    <citation type="submission" date="2022-06" db="EMBL/GenBank/DDBJ databases">
        <title>Complete genome sequences of two strains of the flax pathogen Septoria linicola.</title>
        <authorList>
            <person name="Lapalu N."/>
            <person name="Simon A."/>
            <person name="Demenou B."/>
            <person name="Paumier D."/>
            <person name="Guillot M.-P."/>
            <person name="Gout L."/>
            <person name="Valade R."/>
        </authorList>
    </citation>
    <scope>NUCLEOTIDE SEQUENCE</scope>
    <source>
        <strain evidence="1">SE15195</strain>
    </source>
</reference>
<dbReference type="GO" id="GO:0016791">
    <property type="term" value="F:phosphatase activity"/>
    <property type="evidence" value="ECO:0007669"/>
    <property type="project" value="TreeGrafter"/>
</dbReference>
<dbReference type="Gene3D" id="3.40.50.1240">
    <property type="entry name" value="Phosphoglycerate mutase-like"/>
    <property type="match status" value="1"/>
</dbReference>
<dbReference type="PANTHER" id="PTHR48100:SF24">
    <property type="entry name" value="PHOSPHOGLYCERATE MUTASE"/>
    <property type="match status" value="1"/>
</dbReference>
<sequence length="227" mass="25643">MPPKLILIRHAEAEHNATCNWDLLDPPLTENGLEQCKTLQKHLQENCPLASKVERIISSPMHRTCQTTLTALSWLIESGVPVELDAMWQENSTNPCDSGSPLGTISKSFPTLDFSRVDPIYPSKDPSTPYAWTRAANRARGDACLRDLYHRPEKVIAVVSHAGFLRTGISKRRYANADYRCFEFRRRGRGEKEKLELVGDGQTERRGGGMGRSEKGVFEVQDWDFPE</sequence>